<feature type="transmembrane region" description="Helical" evidence="1">
    <location>
        <begin position="170"/>
        <end position="193"/>
    </location>
</feature>
<organism evidence="2 3">
    <name type="scientific">Saccharopolyspora halophila</name>
    <dbReference type="NCBI Taxonomy" id="405551"/>
    <lineage>
        <taxon>Bacteria</taxon>
        <taxon>Bacillati</taxon>
        <taxon>Actinomycetota</taxon>
        <taxon>Actinomycetes</taxon>
        <taxon>Pseudonocardiales</taxon>
        <taxon>Pseudonocardiaceae</taxon>
        <taxon>Saccharopolyspora</taxon>
    </lineage>
</organism>
<keyword evidence="1" id="KW-1133">Transmembrane helix</keyword>
<keyword evidence="1" id="KW-0472">Membrane</keyword>
<dbReference type="Proteomes" id="UP001501218">
    <property type="component" value="Unassembled WGS sequence"/>
</dbReference>
<dbReference type="Pfam" id="PF19700">
    <property type="entry name" value="DUF6198"/>
    <property type="match status" value="1"/>
</dbReference>
<accession>A0ABP5SE76</accession>
<feature type="transmembrane region" description="Helical" evidence="1">
    <location>
        <begin position="61"/>
        <end position="80"/>
    </location>
</feature>
<reference evidence="3" key="1">
    <citation type="journal article" date="2019" name="Int. J. Syst. Evol. Microbiol.">
        <title>The Global Catalogue of Microorganisms (GCM) 10K type strain sequencing project: providing services to taxonomists for standard genome sequencing and annotation.</title>
        <authorList>
            <consortium name="The Broad Institute Genomics Platform"/>
            <consortium name="The Broad Institute Genome Sequencing Center for Infectious Disease"/>
            <person name="Wu L."/>
            <person name="Ma J."/>
        </authorList>
    </citation>
    <scope>NUCLEOTIDE SEQUENCE [LARGE SCALE GENOMIC DNA]</scope>
    <source>
        <strain evidence="3">JCM 16221</strain>
    </source>
</reference>
<gene>
    <name evidence="2" type="ORF">GCM10009854_00030</name>
</gene>
<feature type="transmembrane region" description="Helical" evidence="1">
    <location>
        <begin position="23"/>
        <end position="41"/>
    </location>
</feature>
<feature type="transmembrane region" description="Helical" evidence="1">
    <location>
        <begin position="92"/>
        <end position="112"/>
    </location>
</feature>
<dbReference type="PANTHER" id="PTHR40078:SF1">
    <property type="entry name" value="INTEGRAL MEMBRANE PROTEIN"/>
    <property type="match status" value="1"/>
</dbReference>
<dbReference type="EMBL" id="BAAARA010000001">
    <property type="protein sequence ID" value="GAA2329279.1"/>
    <property type="molecule type" value="Genomic_DNA"/>
</dbReference>
<comment type="caution">
    <text evidence="2">The sequence shown here is derived from an EMBL/GenBank/DDBJ whole genome shotgun (WGS) entry which is preliminary data.</text>
</comment>
<feature type="transmembrane region" description="Helical" evidence="1">
    <location>
        <begin position="118"/>
        <end position="139"/>
    </location>
</feature>
<proteinExistence type="predicted"/>
<dbReference type="PANTHER" id="PTHR40078">
    <property type="entry name" value="INTEGRAL MEMBRANE PROTEIN-RELATED"/>
    <property type="match status" value="1"/>
</dbReference>
<dbReference type="InterPro" id="IPR038750">
    <property type="entry name" value="YczE/YyaS-like"/>
</dbReference>
<sequence>MASIAAPVDLSPLPMRDRPLPRFTQLVAGLLLYGASLALMVRAELGLSPWSVLDQGIALRANWSLGTASAVTGVAVLLAWFPLRQRPGIGTVANVVIIAISLDVVLAVLPAAHGLPMRVLFCVAGVVLNGLATASYVGARLGPGPRDGLMTGLHARTGRSVRACRTTLEIGVLALGWLLGGTVGLGTVLYAAAIGPITQTCLKFTAVRVKKDLFP</sequence>
<name>A0ABP5SE76_9PSEU</name>
<evidence type="ECO:0000256" key="1">
    <source>
        <dbReference type="SAM" id="Phobius"/>
    </source>
</evidence>
<protein>
    <submittedName>
        <fullName evidence="2">Membrane protein</fullName>
    </submittedName>
</protein>
<evidence type="ECO:0000313" key="3">
    <source>
        <dbReference type="Proteomes" id="UP001501218"/>
    </source>
</evidence>
<keyword evidence="3" id="KW-1185">Reference proteome</keyword>
<keyword evidence="1" id="KW-0812">Transmembrane</keyword>
<dbReference type="RefSeq" id="WP_344125029.1">
    <property type="nucleotide sequence ID" value="NZ_BAAARA010000001.1"/>
</dbReference>
<evidence type="ECO:0000313" key="2">
    <source>
        <dbReference type="EMBL" id="GAA2329279.1"/>
    </source>
</evidence>